<evidence type="ECO:0000313" key="1">
    <source>
        <dbReference type="EMBL" id="GGT97203.1"/>
    </source>
</evidence>
<organism evidence="1 2">
    <name type="scientific">Streptomyces phaeofaciens</name>
    <dbReference type="NCBI Taxonomy" id="68254"/>
    <lineage>
        <taxon>Bacteria</taxon>
        <taxon>Bacillati</taxon>
        <taxon>Actinomycetota</taxon>
        <taxon>Actinomycetes</taxon>
        <taxon>Kitasatosporales</taxon>
        <taxon>Streptomycetaceae</taxon>
        <taxon>Streptomyces</taxon>
    </lineage>
</organism>
<keyword evidence="2" id="KW-1185">Reference proteome</keyword>
<comment type="caution">
    <text evidence="1">The sequence shown here is derived from an EMBL/GenBank/DDBJ whole genome shotgun (WGS) entry which is preliminary data.</text>
</comment>
<name>A0A918M1Q5_9ACTN</name>
<reference evidence="1" key="1">
    <citation type="journal article" date="2014" name="Int. J. Syst. Evol. Microbiol.">
        <title>Complete genome sequence of Corynebacterium casei LMG S-19264T (=DSM 44701T), isolated from a smear-ripened cheese.</title>
        <authorList>
            <consortium name="US DOE Joint Genome Institute (JGI-PGF)"/>
            <person name="Walter F."/>
            <person name="Albersmeier A."/>
            <person name="Kalinowski J."/>
            <person name="Ruckert C."/>
        </authorList>
    </citation>
    <scope>NUCLEOTIDE SEQUENCE</scope>
    <source>
        <strain evidence="1">JCM 4125</strain>
    </source>
</reference>
<proteinExistence type="predicted"/>
<evidence type="ECO:0000313" key="2">
    <source>
        <dbReference type="Proteomes" id="UP000646776"/>
    </source>
</evidence>
<sequence length="74" mass="8414">MRSAPDPSHTHGIDFASVSRRCWTGHMTIMVIRSPVTLPKAVAREIPSHPPVSWYHLLLNGRRGQVRYAQRRGL</sequence>
<protein>
    <submittedName>
        <fullName evidence="1">Uncharacterized protein</fullName>
    </submittedName>
</protein>
<accession>A0A918M1Q5</accession>
<dbReference type="Proteomes" id="UP000646776">
    <property type="component" value="Unassembled WGS sequence"/>
</dbReference>
<gene>
    <name evidence="1" type="ORF">GCM10010226_88260</name>
</gene>
<dbReference type="EMBL" id="BMSA01000053">
    <property type="protein sequence ID" value="GGT97203.1"/>
    <property type="molecule type" value="Genomic_DNA"/>
</dbReference>
<dbReference type="AlphaFoldDB" id="A0A918M1Q5"/>
<reference evidence="1" key="2">
    <citation type="submission" date="2020-09" db="EMBL/GenBank/DDBJ databases">
        <authorList>
            <person name="Sun Q."/>
            <person name="Ohkuma M."/>
        </authorList>
    </citation>
    <scope>NUCLEOTIDE SEQUENCE</scope>
    <source>
        <strain evidence="1">JCM 4125</strain>
    </source>
</reference>